<evidence type="ECO:0000313" key="1">
    <source>
        <dbReference type="EMBL" id="AIU69555.1"/>
    </source>
</evidence>
<accession>A0A097QSS6</accession>
<evidence type="ECO:0000313" key="2">
    <source>
        <dbReference type="Proteomes" id="UP000029980"/>
    </source>
</evidence>
<dbReference type="RefSeq" id="WP_050002536.1">
    <property type="nucleotide sequence ID" value="NZ_CP008887.1"/>
</dbReference>
<keyword evidence="2" id="KW-1185">Reference proteome</keyword>
<reference evidence="1 2" key="1">
    <citation type="journal article" date="2015" name="Int. J. Syst. Evol. Microbiol.">
        <title>Thermococcus eurythermalis sp. nov., a conditional piezophilic hyperthermophilic archaeon with a wide temperature range isolated from an oil-immersed chimney in the Guaymas Basin.</title>
        <authorList>
            <person name="Zhao W."/>
            <person name="Zeng X."/>
            <person name="Xiao X."/>
        </authorList>
    </citation>
    <scope>NUCLEOTIDE SEQUENCE [LARGE SCALE GENOMIC DNA]</scope>
    <source>
        <strain evidence="1 2">A501</strain>
    </source>
</reference>
<proteinExistence type="predicted"/>
<organism evidence="1 2">
    <name type="scientific">Thermococcus eurythermalis</name>
    <dbReference type="NCBI Taxonomy" id="1505907"/>
    <lineage>
        <taxon>Archaea</taxon>
        <taxon>Methanobacteriati</taxon>
        <taxon>Methanobacteriota</taxon>
        <taxon>Thermococci</taxon>
        <taxon>Thermococcales</taxon>
        <taxon>Thermococcaceae</taxon>
        <taxon>Thermococcus</taxon>
    </lineage>
</organism>
<gene>
    <name evidence="1" type="ORF">TEU_03925</name>
</gene>
<name>A0A097QSS6_9EURY</name>
<dbReference type="AlphaFoldDB" id="A0A097QSS6"/>
<dbReference type="EMBL" id="CP008887">
    <property type="protein sequence ID" value="AIU69555.1"/>
    <property type="molecule type" value="Genomic_DNA"/>
</dbReference>
<dbReference type="SUPFAM" id="SSF46785">
    <property type="entry name" value="Winged helix' DNA-binding domain"/>
    <property type="match status" value="1"/>
</dbReference>
<dbReference type="KEGG" id="teu:TEU_03925"/>
<dbReference type="Proteomes" id="UP000029980">
    <property type="component" value="Chromosome"/>
</dbReference>
<dbReference type="HOGENOM" id="CLU_2784316_0_0_2"/>
<sequence length="68" mass="8105">MRDNFESEIVDMLREGELSVAFITRFLTERGFDVTRQRVERTLRRLVGEGKVEFRVGNNGRKQYRLAR</sequence>
<dbReference type="InterPro" id="IPR036390">
    <property type="entry name" value="WH_DNA-bd_sf"/>
</dbReference>
<dbReference type="OrthoDB" id="97145at2157"/>
<protein>
    <submittedName>
        <fullName evidence="1">Uncharacterized protein</fullName>
    </submittedName>
</protein>
<dbReference type="STRING" id="1505907.TEU_03925"/>
<dbReference type="GeneID" id="25152583"/>